<evidence type="ECO:0000256" key="7">
    <source>
        <dbReference type="ARBA" id="ARBA00022982"/>
    </source>
</evidence>
<dbReference type="GO" id="GO:0046872">
    <property type="term" value="F:metal ion binding"/>
    <property type="evidence" value="ECO:0007669"/>
    <property type="project" value="UniProtKB-KW"/>
</dbReference>
<evidence type="ECO:0000259" key="13">
    <source>
        <dbReference type="PROSITE" id="PS50939"/>
    </source>
</evidence>
<dbReference type="EC" id="7.2.1.3" evidence="11"/>
<keyword evidence="15" id="KW-1185">Reference proteome</keyword>
<feature type="transmembrane region" description="Helical" evidence="12">
    <location>
        <begin position="92"/>
        <end position="112"/>
    </location>
</feature>
<accession>A0A9N9S1N5</accession>
<dbReference type="CDD" id="cd08761">
    <property type="entry name" value="Cyt_b561_CYB561D2_like"/>
    <property type="match status" value="1"/>
</dbReference>
<reference evidence="14" key="1">
    <citation type="submission" date="2022-01" db="EMBL/GenBank/DDBJ databases">
        <authorList>
            <person name="King R."/>
        </authorList>
    </citation>
    <scope>NUCLEOTIDE SEQUENCE</scope>
</reference>
<dbReference type="EMBL" id="OU895879">
    <property type="protein sequence ID" value="CAG9806966.1"/>
    <property type="molecule type" value="Genomic_DNA"/>
</dbReference>
<proteinExistence type="predicted"/>
<dbReference type="AlphaFoldDB" id="A0A9N9S1N5"/>
<feature type="domain" description="Cytochrome b561" evidence="13">
    <location>
        <begin position="18"/>
        <end position="222"/>
    </location>
</feature>
<dbReference type="OrthoDB" id="432881at2759"/>
<dbReference type="PANTHER" id="PTHR15422">
    <property type="entry name" value="OS05G0565100 PROTEIN"/>
    <property type="match status" value="1"/>
</dbReference>
<keyword evidence="5 12" id="KW-0812">Transmembrane</keyword>
<gene>
    <name evidence="14" type="ORF">CHIRRI_LOCUS9818</name>
</gene>
<evidence type="ECO:0000256" key="12">
    <source>
        <dbReference type="SAM" id="Phobius"/>
    </source>
</evidence>
<evidence type="ECO:0000256" key="5">
    <source>
        <dbReference type="ARBA" id="ARBA00022692"/>
    </source>
</evidence>
<evidence type="ECO:0000256" key="2">
    <source>
        <dbReference type="ARBA" id="ARBA00004141"/>
    </source>
</evidence>
<evidence type="ECO:0000256" key="3">
    <source>
        <dbReference type="ARBA" id="ARBA00022448"/>
    </source>
</evidence>
<feature type="transmembrane region" description="Helical" evidence="12">
    <location>
        <begin position="199"/>
        <end position="220"/>
    </location>
</feature>
<dbReference type="PROSITE" id="PS50939">
    <property type="entry name" value="CYTOCHROME_B561"/>
    <property type="match status" value="1"/>
</dbReference>
<feature type="transmembrane region" description="Helical" evidence="12">
    <location>
        <begin position="21"/>
        <end position="38"/>
    </location>
</feature>
<evidence type="ECO:0000256" key="8">
    <source>
        <dbReference type="ARBA" id="ARBA00022989"/>
    </source>
</evidence>
<evidence type="ECO:0000256" key="4">
    <source>
        <dbReference type="ARBA" id="ARBA00022617"/>
    </source>
</evidence>
<name>A0A9N9S1N5_9DIPT</name>
<evidence type="ECO:0000256" key="1">
    <source>
        <dbReference type="ARBA" id="ARBA00001970"/>
    </source>
</evidence>
<keyword evidence="8 12" id="KW-1133">Transmembrane helix</keyword>
<comment type="subcellular location">
    <subcellularLocation>
        <location evidence="2">Membrane</location>
        <topology evidence="2">Multi-pass membrane protein</topology>
    </subcellularLocation>
</comment>
<dbReference type="Pfam" id="PF03188">
    <property type="entry name" value="Cytochrom_B561"/>
    <property type="match status" value="1"/>
</dbReference>
<evidence type="ECO:0000256" key="10">
    <source>
        <dbReference type="ARBA" id="ARBA00023136"/>
    </source>
</evidence>
<keyword evidence="9" id="KW-0408">Iron</keyword>
<reference evidence="14" key="2">
    <citation type="submission" date="2022-10" db="EMBL/GenBank/DDBJ databases">
        <authorList>
            <consortium name="ENA_rothamsted_submissions"/>
            <consortium name="culmorum"/>
            <person name="King R."/>
        </authorList>
    </citation>
    <scope>NUCLEOTIDE SEQUENCE</scope>
</reference>
<dbReference type="GO" id="GO:0140571">
    <property type="term" value="F:transmembrane ascorbate ferrireductase activity"/>
    <property type="evidence" value="ECO:0007669"/>
    <property type="project" value="UniProtKB-EC"/>
</dbReference>
<keyword evidence="4" id="KW-0349">Heme</keyword>
<evidence type="ECO:0000256" key="11">
    <source>
        <dbReference type="ARBA" id="ARBA00024225"/>
    </source>
</evidence>
<evidence type="ECO:0000313" key="15">
    <source>
        <dbReference type="Proteomes" id="UP001153620"/>
    </source>
</evidence>
<feature type="transmembrane region" description="Helical" evidence="12">
    <location>
        <begin position="58"/>
        <end position="80"/>
    </location>
</feature>
<protein>
    <recommendedName>
        <fullName evidence="11">ascorbate ferrireductase (transmembrane)</fullName>
        <ecNumber evidence="11">7.2.1.3</ecNumber>
    </recommendedName>
</protein>
<evidence type="ECO:0000313" key="14">
    <source>
        <dbReference type="EMBL" id="CAG9806966.1"/>
    </source>
</evidence>
<keyword evidence="10 12" id="KW-0472">Membrane</keyword>
<comment type="cofactor">
    <cofactor evidence="1">
        <name>heme b</name>
        <dbReference type="ChEBI" id="CHEBI:60344"/>
    </cofactor>
</comment>
<organism evidence="14 15">
    <name type="scientific">Chironomus riparius</name>
    <dbReference type="NCBI Taxonomy" id="315576"/>
    <lineage>
        <taxon>Eukaryota</taxon>
        <taxon>Metazoa</taxon>
        <taxon>Ecdysozoa</taxon>
        <taxon>Arthropoda</taxon>
        <taxon>Hexapoda</taxon>
        <taxon>Insecta</taxon>
        <taxon>Pterygota</taxon>
        <taxon>Neoptera</taxon>
        <taxon>Endopterygota</taxon>
        <taxon>Diptera</taxon>
        <taxon>Nematocera</taxon>
        <taxon>Chironomoidea</taxon>
        <taxon>Chironomidae</taxon>
        <taxon>Chironominae</taxon>
        <taxon>Chironomus</taxon>
    </lineage>
</organism>
<dbReference type="InterPro" id="IPR045150">
    <property type="entry name" value="CYB561D1/2"/>
</dbReference>
<dbReference type="Proteomes" id="UP001153620">
    <property type="component" value="Chromosome 3"/>
</dbReference>
<sequence>MSIESESGIRAKKEMTSTAKYLNMAILIIILGVSAYIIGRIVNDIGVVLFTYHPTFMVLGYLILMSNAILIMADSSILTTNMSHQNRITAHWIIQLCALILFVIAQICIFTHKNNLGKSHFQTTHSIFGLITVSLTMLSAIGGVFTKYAMQLRNTVKPVVLKCFHSFAGILVYILAVITMILGFSQMWNEDKDAYIKPILIVLIVIIAFFILIKSFVLFISRFKDIIA</sequence>
<dbReference type="PANTHER" id="PTHR15422:SF45">
    <property type="entry name" value="CYTOCHROME B561 DOMAIN-CONTAINING PROTEIN"/>
    <property type="match status" value="1"/>
</dbReference>
<dbReference type="InterPro" id="IPR006593">
    <property type="entry name" value="Cyt_b561/ferric_Rdtase_TM"/>
</dbReference>
<keyword evidence="6" id="KW-0479">Metal-binding</keyword>
<feature type="transmembrane region" description="Helical" evidence="12">
    <location>
        <begin position="124"/>
        <end position="146"/>
    </location>
</feature>
<keyword evidence="7" id="KW-0249">Electron transport</keyword>
<dbReference type="SMART" id="SM00665">
    <property type="entry name" value="B561"/>
    <property type="match status" value="1"/>
</dbReference>
<dbReference type="GO" id="GO:0016020">
    <property type="term" value="C:membrane"/>
    <property type="evidence" value="ECO:0007669"/>
    <property type="project" value="UniProtKB-SubCell"/>
</dbReference>
<evidence type="ECO:0000256" key="6">
    <source>
        <dbReference type="ARBA" id="ARBA00022723"/>
    </source>
</evidence>
<evidence type="ECO:0000256" key="9">
    <source>
        <dbReference type="ARBA" id="ARBA00023004"/>
    </source>
</evidence>
<dbReference type="Gene3D" id="1.20.120.1770">
    <property type="match status" value="1"/>
</dbReference>
<feature type="transmembrane region" description="Helical" evidence="12">
    <location>
        <begin position="167"/>
        <end position="187"/>
    </location>
</feature>
<keyword evidence="3" id="KW-0813">Transport</keyword>
<dbReference type="GO" id="GO:0140575">
    <property type="term" value="F:transmembrane monodehydroascorbate reductase activity"/>
    <property type="evidence" value="ECO:0007669"/>
    <property type="project" value="InterPro"/>
</dbReference>